<dbReference type="SUPFAM" id="SSF53474">
    <property type="entry name" value="alpha/beta-Hydrolases"/>
    <property type="match status" value="1"/>
</dbReference>
<evidence type="ECO:0000313" key="9">
    <source>
        <dbReference type="Proteomes" id="UP001152798"/>
    </source>
</evidence>
<dbReference type="Gene3D" id="3.40.50.1820">
    <property type="entry name" value="alpha/beta hydrolase"/>
    <property type="match status" value="1"/>
</dbReference>
<evidence type="ECO:0000256" key="2">
    <source>
        <dbReference type="ARBA" id="ARBA00022487"/>
    </source>
</evidence>
<dbReference type="GO" id="GO:0052689">
    <property type="term" value="F:carboxylic ester hydrolase activity"/>
    <property type="evidence" value="ECO:0007669"/>
    <property type="project" value="UniProtKB-KW"/>
</dbReference>
<keyword evidence="4" id="KW-0325">Glycoprotein</keyword>
<dbReference type="AlphaFoldDB" id="A0A9P0MMS7"/>
<evidence type="ECO:0000256" key="6">
    <source>
        <dbReference type="SAM" id="Phobius"/>
    </source>
</evidence>
<keyword evidence="6" id="KW-0812">Transmembrane</keyword>
<organism evidence="8 9">
    <name type="scientific">Nezara viridula</name>
    <name type="common">Southern green stink bug</name>
    <name type="synonym">Cimex viridulus</name>
    <dbReference type="NCBI Taxonomy" id="85310"/>
    <lineage>
        <taxon>Eukaryota</taxon>
        <taxon>Metazoa</taxon>
        <taxon>Ecdysozoa</taxon>
        <taxon>Arthropoda</taxon>
        <taxon>Hexapoda</taxon>
        <taxon>Insecta</taxon>
        <taxon>Pterygota</taxon>
        <taxon>Neoptera</taxon>
        <taxon>Paraneoptera</taxon>
        <taxon>Hemiptera</taxon>
        <taxon>Heteroptera</taxon>
        <taxon>Panheteroptera</taxon>
        <taxon>Pentatomomorpha</taxon>
        <taxon>Pentatomoidea</taxon>
        <taxon>Pentatomidae</taxon>
        <taxon>Pentatominae</taxon>
        <taxon>Nezara</taxon>
    </lineage>
</organism>
<evidence type="ECO:0000256" key="1">
    <source>
        <dbReference type="ARBA" id="ARBA00005964"/>
    </source>
</evidence>
<dbReference type="InterPro" id="IPR002018">
    <property type="entry name" value="CarbesteraseB"/>
</dbReference>
<evidence type="ECO:0000313" key="8">
    <source>
        <dbReference type="EMBL" id="CAH1398679.1"/>
    </source>
</evidence>
<dbReference type="PANTHER" id="PTHR11559">
    <property type="entry name" value="CARBOXYLESTERASE"/>
    <property type="match status" value="1"/>
</dbReference>
<proteinExistence type="inferred from homology"/>
<keyword evidence="6" id="KW-0472">Membrane</keyword>
<dbReference type="EC" id="3.1.1.-" evidence="5"/>
<gene>
    <name evidence="8" type="ORF">NEZAVI_LOCUS8283</name>
</gene>
<reference evidence="8" key="1">
    <citation type="submission" date="2022-01" db="EMBL/GenBank/DDBJ databases">
        <authorList>
            <person name="King R."/>
        </authorList>
    </citation>
    <scope>NUCLEOTIDE SEQUENCE</scope>
</reference>
<dbReference type="Proteomes" id="UP001152798">
    <property type="component" value="Chromosome 4"/>
</dbReference>
<dbReference type="EMBL" id="OV725080">
    <property type="protein sequence ID" value="CAH1398679.1"/>
    <property type="molecule type" value="Genomic_DNA"/>
</dbReference>
<keyword evidence="2" id="KW-0719">Serine esterase</keyword>
<feature type="domain" description="Carboxylesterase type B" evidence="7">
    <location>
        <begin position="52"/>
        <end position="558"/>
    </location>
</feature>
<evidence type="ECO:0000256" key="5">
    <source>
        <dbReference type="RuleBase" id="RU361235"/>
    </source>
</evidence>
<feature type="transmembrane region" description="Helical" evidence="6">
    <location>
        <begin position="26"/>
        <end position="49"/>
    </location>
</feature>
<comment type="similarity">
    <text evidence="1 5">Belongs to the type-B carboxylesterase/lipase family.</text>
</comment>
<dbReference type="InterPro" id="IPR029058">
    <property type="entry name" value="AB_hydrolase_fold"/>
</dbReference>
<dbReference type="OrthoDB" id="8174896at2759"/>
<keyword evidence="6" id="KW-1133">Transmembrane helix</keyword>
<sequence length="568" mass="64225">MPTSISSKTNLLRVGSYRRKQISPHILILSTIMILQTTFALLFAVYTLAEEQVVVHTAAGKVGGHWNTSRGGRKFLSFLKIPYALPPVGNLRFKPPVEMKSWSNIRNATDPGPWCLQYNTYEINPKVLGEENCLYLSVYTHSITSKNAVIIHFHGGGFFSGTGPRRSQPNYMMDEDVVIVDLNYRLGFLGFLSFEDKEMPGNQGLKDQVMAMKWVQKNIAKFGGDPNKVTIVGESAGAGSVYHHTVSSMSQGLFHRGIAESGTSYDPWGIAPPGHSKAIAKRLAKNLGCPAMTTNEAVSCLVKKNGADIVSGLEAFKAWQIDTGIIWPCLEPPGPDAFLVGPVSNWQHNPVPLILGTTSGEGLLRTGYFNYYKLDFKWFTDNFEKLGPLSLKYSEIASNPKKVTKKLRDYYFSGGEITSDSWFNLTQLYTDSWFAIGIIDGANYHEGDVYFYYYDYVGENTWWKSTNRTLFFGAPHTEEINFIWKNPFLNWTHEGDDLQFSRRLVKIWTDFAKFGNPAPRGSDLSWSKWNPSKHNYLEMSNSGFEQKEGFAKDRYKFWKSINYRDNIK</sequence>
<evidence type="ECO:0000259" key="7">
    <source>
        <dbReference type="Pfam" id="PF00135"/>
    </source>
</evidence>
<evidence type="ECO:0000256" key="4">
    <source>
        <dbReference type="ARBA" id="ARBA00023180"/>
    </source>
</evidence>
<dbReference type="InterPro" id="IPR019826">
    <property type="entry name" value="Carboxylesterase_B_AS"/>
</dbReference>
<accession>A0A9P0MMS7</accession>
<name>A0A9P0MMS7_NEZVI</name>
<protein>
    <recommendedName>
        <fullName evidence="5">Carboxylic ester hydrolase</fullName>
        <ecNumber evidence="5">3.1.1.-</ecNumber>
    </recommendedName>
</protein>
<dbReference type="Pfam" id="PF00135">
    <property type="entry name" value="COesterase"/>
    <property type="match status" value="1"/>
</dbReference>
<dbReference type="PROSITE" id="PS00122">
    <property type="entry name" value="CARBOXYLESTERASE_B_1"/>
    <property type="match status" value="1"/>
</dbReference>
<keyword evidence="3 5" id="KW-0378">Hydrolase</keyword>
<dbReference type="InterPro" id="IPR050309">
    <property type="entry name" value="Type-B_Carboxylest/Lipase"/>
</dbReference>
<keyword evidence="9" id="KW-1185">Reference proteome</keyword>
<evidence type="ECO:0000256" key="3">
    <source>
        <dbReference type="ARBA" id="ARBA00022801"/>
    </source>
</evidence>